<reference evidence="2" key="1">
    <citation type="submission" date="2021-01" db="EMBL/GenBank/DDBJ databases">
        <authorList>
            <consortium name="Genoscope - CEA"/>
            <person name="William W."/>
        </authorList>
    </citation>
    <scope>NUCLEOTIDE SEQUENCE</scope>
</reference>
<comment type="caution">
    <text evidence="2">The sequence shown here is derived from an EMBL/GenBank/DDBJ whole genome shotgun (WGS) entry which is preliminary data.</text>
</comment>
<evidence type="ECO:0000313" key="3">
    <source>
        <dbReference type="Proteomes" id="UP000692954"/>
    </source>
</evidence>
<dbReference type="OrthoDB" id="309739at2759"/>
<protein>
    <submittedName>
        <fullName evidence="2">Uncharacterized protein</fullName>
    </submittedName>
</protein>
<accession>A0A8S1QVB9</accession>
<organism evidence="2 3">
    <name type="scientific">Paramecium sonneborni</name>
    <dbReference type="NCBI Taxonomy" id="65129"/>
    <lineage>
        <taxon>Eukaryota</taxon>
        <taxon>Sar</taxon>
        <taxon>Alveolata</taxon>
        <taxon>Ciliophora</taxon>
        <taxon>Intramacronucleata</taxon>
        <taxon>Oligohymenophorea</taxon>
        <taxon>Peniculida</taxon>
        <taxon>Parameciidae</taxon>
        <taxon>Paramecium</taxon>
    </lineage>
</organism>
<evidence type="ECO:0000313" key="2">
    <source>
        <dbReference type="EMBL" id="CAD8119343.1"/>
    </source>
</evidence>
<dbReference type="EMBL" id="CAJJDN010000120">
    <property type="protein sequence ID" value="CAD8119343.1"/>
    <property type="molecule type" value="Genomic_DNA"/>
</dbReference>
<keyword evidence="1" id="KW-0472">Membrane</keyword>
<evidence type="ECO:0000256" key="1">
    <source>
        <dbReference type="SAM" id="Phobius"/>
    </source>
</evidence>
<sequence length="155" mass="18290">MNQKTSLKNTVIENKKPNYNSYQRLSVSQSNFINEFFNRQKLYDDRYNANQFEKDSLKFISSQNKTKLSKYKDIIESAKQRFASSPNNIKNNMIQLQQNSITDIVEQLRNQKRANNVILKKNINSSKKFKQLNLNFILLLAIPLICFLVVLFEMK</sequence>
<keyword evidence="3" id="KW-1185">Reference proteome</keyword>
<keyword evidence="1" id="KW-1133">Transmembrane helix</keyword>
<dbReference type="Proteomes" id="UP000692954">
    <property type="component" value="Unassembled WGS sequence"/>
</dbReference>
<proteinExistence type="predicted"/>
<gene>
    <name evidence="2" type="ORF">PSON_ATCC_30995.1.T1200184</name>
</gene>
<name>A0A8S1QVB9_9CILI</name>
<keyword evidence="1" id="KW-0812">Transmembrane</keyword>
<feature type="transmembrane region" description="Helical" evidence="1">
    <location>
        <begin position="132"/>
        <end position="152"/>
    </location>
</feature>
<dbReference type="AlphaFoldDB" id="A0A8S1QVB9"/>